<evidence type="ECO:0008006" key="4">
    <source>
        <dbReference type="Google" id="ProtNLM"/>
    </source>
</evidence>
<proteinExistence type="predicted"/>
<feature type="transmembrane region" description="Helical" evidence="1">
    <location>
        <begin position="45"/>
        <end position="67"/>
    </location>
</feature>
<sequence>MSTTESRTPLRPVVRVTAIGAAAVEGVIGALQLSRTDSGLATHDTATHVVLSLFAVALVAAIPLWLVLAQRAGTRWPGISVAAGNALLAVGATASNINGSDPEFFGPVAIVANAAVLVGLIGLAVACWRRRVLPRPLAAALPVYFLGVIPLAQLGGGLLRAAVLAAVLWVLATFPA</sequence>
<keyword evidence="1" id="KW-0812">Transmembrane</keyword>
<reference evidence="3" key="1">
    <citation type="journal article" date="2019" name="Int. J. Syst. Evol. Microbiol.">
        <title>The Global Catalogue of Microorganisms (GCM) 10K type strain sequencing project: providing services to taxonomists for standard genome sequencing and annotation.</title>
        <authorList>
            <consortium name="The Broad Institute Genomics Platform"/>
            <consortium name="The Broad Institute Genome Sequencing Center for Infectious Disease"/>
            <person name="Wu L."/>
            <person name="Ma J."/>
        </authorList>
    </citation>
    <scope>NUCLEOTIDE SEQUENCE [LARGE SCALE GENOMIC DNA]</scope>
    <source>
        <strain evidence="3">CCM 8391</strain>
    </source>
</reference>
<dbReference type="RefSeq" id="WP_379587877.1">
    <property type="nucleotide sequence ID" value="NZ_JBHSQW010000044.1"/>
</dbReference>
<feature type="transmembrane region" description="Helical" evidence="1">
    <location>
        <begin position="104"/>
        <end position="127"/>
    </location>
</feature>
<dbReference type="EMBL" id="JBHSQW010000044">
    <property type="protein sequence ID" value="MFC5996983.1"/>
    <property type="molecule type" value="Genomic_DNA"/>
</dbReference>
<keyword evidence="1" id="KW-0472">Membrane</keyword>
<evidence type="ECO:0000313" key="2">
    <source>
        <dbReference type="EMBL" id="MFC5996983.1"/>
    </source>
</evidence>
<feature type="transmembrane region" description="Helical" evidence="1">
    <location>
        <begin position="139"/>
        <end position="172"/>
    </location>
</feature>
<feature type="transmembrane region" description="Helical" evidence="1">
    <location>
        <begin position="79"/>
        <end position="98"/>
    </location>
</feature>
<comment type="caution">
    <text evidence="2">The sequence shown here is derived from an EMBL/GenBank/DDBJ whole genome shotgun (WGS) entry which is preliminary data.</text>
</comment>
<keyword evidence="3" id="KW-1185">Reference proteome</keyword>
<dbReference type="Proteomes" id="UP001596302">
    <property type="component" value="Unassembled WGS sequence"/>
</dbReference>
<evidence type="ECO:0000256" key="1">
    <source>
        <dbReference type="SAM" id="Phobius"/>
    </source>
</evidence>
<feature type="transmembrane region" description="Helical" evidence="1">
    <location>
        <begin position="12"/>
        <end position="33"/>
    </location>
</feature>
<name>A0ABW1J7W4_9PSEU</name>
<evidence type="ECO:0000313" key="3">
    <source>
        <dbReference type="Proteomes" id="UP001596302"/>
    </source>
</evidence>
<keyword evidence="1" id="KW-1133">Transmembrane helix</keyword>
<accession>A0ABW1J7W4</accession>
<organism evidence="2 3">
    <name type="scientific">Pseudonocardia hispaniensis</name>
    <dbReference type="NCBI Taxonomy" id="904933"/>
    <lineage>
        <taxon>Bacteria</taxon>
        <taxon>Bacillati</taxon>
        <taxon>Actinomycetota</taxon>
        <taxon>Actinomycetes</taxon>
        <taxon>Pseudonocardiales</taxon>
        <taxon>Pseudonocardiaceae</taxon>
        <taxon>Pseudonocardia</taxon>
    </lineage>
</organism>
<protein>
    <recommendedName>
        <fullName evidence="4">Low temperature requirement A protein (LtrA)</fullName>
    </recommendedName>
</protein>
<gene>
    <name evidence="2" type="ORF">ACFQE5_22485</name>
</gene>